<dbReference type="EMBL" id="JEMB01003555">
    <property type="protein sequence ID" value="KYF70933.1"/>
    <property type="molecule type" value="Genomic_DNA"/>
</dbReference>
<feature type="domain" description="STAS" evidence="1">
    <location>
        <begin position="455"/>
        <end position="566"/>
    </location>
</feature>
<dbReference type="SUPFAM" id="SSF53822">
    <property type="entry name" value="Periplasmic binding protein-like I"/>
    <property type="match status" value="1"/>
</dbReference>
<dbReference type="InterPro" id="IPR028082">
    <property type="entry name" value="Peripla_BP_I"/>
</dbReference>
<dbReference type="SUPFAM" id="SSF55781">
    <property type="entry name" value="GAF domain-like"/>
    <property type="match status" value="1"/>
</dbReference>
<evidence type="ECO:0000313" key="2">
    <source>
        <dbReference type="EMBL" id="KYF70933.1"/>
    </source>
</evidence>
<evidence type="ECO:0000259" key="1">
    <source>
        <dbReference type="PROSITE" id="PS50801"/>
    </source>
</evidence>
<feature type="non-terminal residue" evidence="2">
    <location>
        <position position="1"/>
    </location>
</feature>
<sequence>IHRAPRRPLTSFWNNVHEGAMLAGRDLGAEVQFELGRAEGPMSQDRLIEEGIRRGVRGIAVAPIDSAALEPSIRRAAEAGIPVVTIDAPPVEGTRAALYIGTDNRAAGRLAGELMLRLLPQGGAVAAQCISTTVRNVHERLEGFREAVAGTSVRLEPPSESHFEQARALDLARVSLESRPDIGGAFGVCSENGPSFGVASMELGRGGALKIVAFDLITSTLAMLRDGVIHAAIVQREHDMAYRAVQVLHDIATRGAEAALAELPASRVVDTGVDVVTVERTPWSISVADHLAQSSAHRFGDRRLGEAHERPLELLVIGIAETARASDDEELPVEEASVVGRVVRSSSSLVIDIDAGSSEHQRFPEVAEARGNGARTLVGVPLISGDAVVGVLLLSSARVDACSASDLALLERVAAVAAIVLENARLLSRLTERTRELEALSRRQEALFDTIAELSSPVVPIASGVLVMPIVGALDAQRSGRFIESMLREIAEQKARVVIVDVTGMAAVDASAASHLAQAARAAALLGSEVVLVGIAPEAARLMVDQELDLGDIVTRSTLELGFSYALRKTGGRVVYRT</sequence>
<dbReference type="Pfam" id="PF13407">
    <property type="entry name" value="Peripla_BP_4"/>
    <property type="match status" value="1"/>
</dbReference>
<dbReference type="Pfam" id="PF13185">
    <property type="entry name" value="GAF_2"/>
    <property type="match status" value="1"/>
</dbReference>
<dbReference type="Gene3D" id="3.30.750.24">
    <property type="entry name" value="STAS domain"/>
    <property type="match status" value="1"/>
</dbReference>
<dbReference type="Gene3D" id="3.30.450.40">
    <property type="match status" value="1"/>
</dbReference>
<dbReference type="PANTHER" id="PTHR33745:SF1">
    <property type="entry name" value="RSBT ANTAGONIST PROTEIN RSBS"/>
    <property type="match status" value="1"/>
</dbReference>
<dbReference type="Gene3D" id="3.40.50.2300">
    <property type="match status" value="2"/>
</dbReference>
<dbReference type="PANTHER" id="PTHR33745">
    <property type="entry name" value="RSBT ANTAGONIST PROTEIN RSBS-RELATED"/>
    <property type="match status" value="1"/>
</dbReference>
<dbReference type="CDD" id="cd07041">
    <property type="entry name" value="STAS_RsbR_RsbS_like"/>
    <property type="match status" value="1"/>
</dbReference>
<dbReference type="InterPro" id="IPR002645">
    <property type="entry name" value="STAS_dom"/>
</dbReference>
<protein>
    <submittedName>
        <fullName evidence="2">Sugar regulator</fullName>
    </submittedName>
</protein>
<reference evidence="2 3" key="1">
    <citation type="submission" date="2014-02" db="EMBL/GenBank/DDBJ databases">
        <title>The small core and large imbalanced accessory genome model reveals a collaborative survival strategy of Sorangium cellulosum strains in nature.</title>
        <authorList>
            <person name="Han K."/>
            <person name="Peng R."/>
            <person name="Blom J."/>
            <person name="Li Y.-Z."/>
        </authorList>
    </citation>
    <scope>NUCLEOTIDE SEQUENCE [LARGE SCALE GENOMIC DNA]</scope>
    <source>
        <strain evidence="2 3">So0011-07</strain>
    </source>
</reference>
<dbReference type="SUPFAM" id="SSF52091">
    <property type="entry name" value="SpoIIaa-like"/>
    <property type="match status" value="1"/>
</dbReference>
<dbReference type="InterPro" id="IPR051932">
    <property type="entry name" value="Bact_StressResp_Reg"/>
</dbReference>
<dbReference type="InterPro" id="IPR029016">
    <property type="entry name" value="GAF-like_dom_sf"/>
</dbReference>
<dbReference type="Pfam" id="PF01740">
    <property type="entry name" value="STAS"/>
    <property type="match status" value="1"/>
</dbReference>
<name>A0A150QSG7_SORCE</name>
<proteinExistence type="predicted"/>
<dbReference type="AlphaFoldDB" id="A0A150QSG7"/>
<gene>
    <name evidence="2" type="ORF">BE17_47190</name>
</gene>
<comment type="caution">
    <text evidence="2">The sequence shown here is derived from an EMBL/GenBank/DDBJ whole genome shotgun (WGS) entry which is preliminary data.</text>
</comment>
<organism evidence="2 3">
    <name type="scientific">Sorangium cellulosum</name>
    <name type="common">Polyangium cellulosum</name>
    <dbReference type="NCBI Taxonomy" id="56"/>
    <lineage>
        <taxon>Bacteria</taxon>
        <taxon>Pseudomonadati</taxon>
        <taxon>Myxococcota</taxon>
        <taxon>Polyangia</taxon>
        <taxon>Polyangiales</taxon>
        <taxon>Polyangiaceae</taxon>
        <taxon>Sorangium</taxon>
    </lineage>
</organism>
<dbReference type="SMART" id="SM00065">
    <property type="entry name" value="GAF"/>
    <property type="match status" value="1"/>
</dbReference>
<dbReference type="InterPro" id="IPR036513">
    <property type="entry name" value="STAS_dom_sf"/>
</dbReference>
<dbReference type="Proteomes" id="UP000075635">
    <property type="component" value="Unassembled WGS sequence"/>
</dbReference>
<evidence type="ECO:0000313" key="3">
    <source>
        <dbReference type="Proteomes" id="UP000075635"/>
    </source>
</evidence>
<dbReference type="PROSITE" id="PS50801">
    <property type="entry name" value="STAS"/>
    <property type="match status" value="1"/>
</dbReference>
<dbReference type="InterPro" id="IPR025997">
    <property type="entry name" value="SBP_2_dom"/>
</dbReference>
<accession>A0A150QSG7</accession>
<dbReference type="InterPro" id="IPR003018">
    <property type="entry name" value="GAF"/>
</dbReference>